<protein>
    <submittedName>
        <fullName evidence="8">MMPL family transporter</fullName>
    </submittedName>
</protein>
<feature type="transmembrane region" description="Helical" evidence="6">
    <location>
        <begin position="17"/>
        <end position="36"/>
    </location>
</feature>
<evidence type="ECO:0000259" key="7">
    <source>
        <dbReference type="Pfam" id="PF03176"/>
    </source>
</evidence>
<evidence type="ECO:0000256" key="1">
    <source>
        <dbReference type="ARBA" id="ARBA00004651"/>
    </source>
</evidence>
<keyword evidence="2" id="KW-1003">Cell membrane</keyword>
<feature type="transmembrane region" description="Helical" evidence="6">
    <location>
        <begin position="745"/>
        <end position="765"/>
    </location>
</feature>
<evidence type="ECO:0000256" key="3">
    <source>
        <dbReference type="ARBA" id="ARBA00022692"/>
    </source>
</evidence>
<dbReference type="SUPFAM" id="SSF82866">
    <property type="entry name" value="Multidrug efflux transporter AcrB transmembrane domain"/>
    <property type="match status" value="2"/>
</dbReference>
<evidence type="ECO:0000256" key="5">
    <source>
        <dbReference type="ARBA" id="ARBA00023136"/>
    </source>
</evidence>
<keyword evidence="9" id="KW-1185">Reference proteome</keyword>
<feature type="transmembrane region" description="Helical" evidence="6">
    <location>
        <begin position="811"/>
        <end position="830"/>
    </location>
</feature>
<reference evidence="8" key="1">
    <citation type="submission" date="2023-05" db="EMBL/GenBank/DDBJ databases">
        <title>Whole genome sequence of Commensalibacter sp.</title>
        <authorList>
            <person name="Charoenyingcharoen P."/>
            <person name="Yukphan P."/>
        </authorList>
    </citation>
    <scope>NUCLEOTIDE SEQUENCE</scope>
    <source>
        <strain evidence="8">TBRC 16381</strain>
    </source>
</reference>
<feature type="transmembrane region" description="Helical" evidence="6">
    <location>
        <begin position="271"/>
        <end position="292"/>
    </location>
</feature>
<dbReference type="EMBL" id="JASBAO010000001">
    <property type="protein sequence ID" value="MDI2091711.1"/>
    <property type="molecule type" value="Genomic_DNA"/>
</dbReference>
<feature type="transmembrane region" description="Helical" evidence="6">
    <location>
        <begin position="455"/>
        <end position="475"/>
    </location>
</feature>
<sequence>MVSVFIGRMVALCSRHAWFVIIFYILLAIASVFITVKRLDITTDTTKMFSTSMAWKQRSDWMGQNFPQRENLLVALIKGNIPEEGEVSAEALVRILSKDTKNFSFVSYPENTPYLVKNGLMFLDPPILDETLNRMIQAQPFLSSLAADPSMRGLFGALDMVVLGIKEKQVDLSQYNDALNGFANNLTLAVQGKSEPFSWEKSLSGRLSDMAGQYQIVIAKPKQNLNSFQPSGQAVSVMRQAIADLPYVKSGVVKVYITGDAQLNDEEFSTVLHGMVTGLFASFVLVGGWLFLAVRTWRLIFPILWVLFIGLVITTGFAALAVGTLNLISVSFAILFVSIAVDFGIQFSVRFRGQEQIDTNQNESIYKALVLTGKEAGHQIFTAAVAAAAGFLAFTPTNFIGVKQLGLIAGVGMIIAFICTLTLLPALLMILKPKIVKKLAGFPKMYKIDAQVRKYRFGILSVCALIAAFGIFLLADQKVAFDADPFHTKDANSEGMRALHLMMGDPNATPYTADVIVDSAQEARTISEKLAKLSLVRNVVWLGSFVPEDQDTKLPMLQNAATILLPTLKIDNLGSKPTPENLRKSLTTLLQGLESVKQDIPTNSALYKIQKALLKMKTMSNADLMKINDDMVAFLPLLLHRIETMLTVNTTTMKDIPQSLVGDYKTKSGKYRVEVYPKGSNLTNKQIAAFVKQVQSVAPQAAGTSVDIIESAKTVVHAFSIAALMAVVTLAIILFIALRHFVDMLLVLAPLILSGLMTIIVIVLVNQPLNFANIITLPLFLGVGVSFNIYFVMNWREGIKNPLSSPTARAVLFSALTTGTAFGSLAASAHPGTASMGILLLISLACTLVATLVFVPALLPKRDIDEH</sequence>
<evidence type="ECO:0000313" key="8">
    <source>
        <dbReference type="EMBL" id="MDI2091711.1"/>
    </source>
</evidence>
<feature type="transmembrane region" description="Helical" evidence="6">
    <location>
        <begin position="327"/>
        <end position="345"/>
    </location>
</feature>
<dbReference type="InterPro" id="IPR017841">
    <property type="entry name" value="Hopanoid_biosynth_HpnN"/>
</dbReference>
<feature type="transmembrane region" description="Helical" evidence="6">
    <location>
        <begin position="380"/>
        <end position="401"/>
    </location>
</feature>
<gene>
    <name evidence="8" type="ORF">QJV27_10085</name>
</gene>
<feature type="transmembrane region" description="Helical" evidence="6">
    <location>
        <begin position="407"/>
        <end position="431"/>
    </location>
</feature>
<dbReference type="PANTHER" id="PTHR33406:SF13">
    <property type="entry name" value="MEMBRANE PROTEIN YDFJ"/>
    <property type="match status" value="1"/>
</dbReference>
<keyword evidence="3 6" id="KW-0812">Transmembrane</keyword>
<dbReference type="NCBIfam" id="TIGR03480">
    <property type="entry name" value="HpnN"/>
    <property type="match status" value="1"/>
</dbReference>
<dbReference type="InterPro" id="IPR050545">
    <property type="entry name" value="Mycobact_MmpL"/>
</dbReference>
<comment type="caution">
    <text evidence="8">The sequence shown here is derived from an EMBL/GenBank/DDBJ whole genome shotgun (WGS) entry which is preliminary data.</text>
</comment>
<dbReference type="Proteomes" id="UP001431634">
    <property type="component" value="Unassembled WGS sequence"/>
</dbReference>
<dbReference type="Gene3D" id="1.20.1640.10">
    <property type="entry name" value="Multidrug efflux transporter AcrB transmembrane domain"/>
    <property type="match status" value="2"/>
</dbReference>
<organism evidence="8 9">
    <name type="scientific">Commensalibacter oyaizuii</name>
    <dbReference type="NCBI Taxonomy" id="3043873"/>
    <lineage>
        <taxon>Bacteria</taxon>
        <taxon>Pseudomonadati</taxon>
        <taxon>Pseudomonadota</taxon>
        <taxon>Alphaproteobacteria</taxon>
        <taxon>Acetobacterales</taxon>
        <taxon>Acetobacteraceae</taxon>
    </lineage>
</organism>
<feature type="transmembrane region" description="Helical" evidence="6">
    <location>
        <begin position="715"/>
        <end position="738"/>
    </location>
</feature>
<keyword evidence="4 6" id="KW-1133">Transmembrane helix</keyword>
<dbReference type="PANTHER" id="PTHR33406">
    <property type="entry name" value="MEMBRANE PROTEIN MJ1562-RELATED"/>
    <property type="match status" value="1"/>
</dbReference>
<evidence type="ECO:0000256" key="4">
    <source>
        <dbReference type="ARBA" id="ARBA00022989"/>
    </source>
</evidence>
<name>A0ABT6Q3L6_9PROT</name>
<feature type="domain" description="Membrane transport protein MMPL" evidence="7">
    <location>
        <begin position="233"/>
        <end position="431"/>
    </location>
</feature>
<feature type="domain" description="Membrane transport protein MMPL" evidence="7">
    <location>
        <begin position="685"/>
        <end position="859"/>
    </location>
</feature>
<proteinExistence type="predicted"/>
<dbReference type="RefSeq" id="WP_281448796.1">
    <property type="nucleotide sequence ID" value="NZ_JASBAO010000001.1"/>
</dbReference>
<dbReference type="Pfam" id="PF03176">
    <property type="entry name" value="MMPL"/>
    <property type="match status" value="2"/>
</dbReference>
<comment type="subcellular location">
    <subcellularLocation>
        <location evidence="1">Cell membrane</location>
        <topology evidence="1">Multi-pass membrane protein</topology>
    </subcellularLocation>
</comment>
<keyword evidence="5 6" id="KW-0472">Membrane</keyword>
<feature type="transmembrane region" description="Helical" evidence="6">
    <location>
        <begin position="299"/>
        <end position="321"/>
    </location>
</feature>
<evidence type="ECO:0000256" key="2">
    <source>
        <dbReference type="ARBA" id="ARBA00022475"/>
    </source>
</evidence>
<dbReference type="InterPro" id="IPR004869">
    <property type="entry name" value="MMPL_dom"/>
</dbReference>
<accession>A0ABT6Q3L6</accession>
<feature type="transmembrane region" description="Helical" evidence="6">
    <location>
        <begin position="836"/>
        <end position="859"/>
    </location>
</feature>
<evidence type="ECO:0000256" key="6">
    <source>
        <dbReference type="SAM" id="Phobius"/>
    </source>
</evidence>
<feature type="transmembrane region" description="Helical" evidence="6">
    <location>
        <begin position="771"/>
        <end position="791"/>
    </location>
</feature>
<evidence type="ECO:0000313" key="9">
    <source>
        <dbReference type="Proteomes" id="UP001431634"/>
    </source>
</evidence>